<keyword evidence="1" id="KW-0812">Transmembrane</keyword>
<reference evidence="2 3" key="1">
    <citation type="submission" date="2024-01" db="EMBL/GenBank/DDBJ databases">
        <title>The genomes of 5 underutilized Papilionoideae crops provide insights into root nodulation and disease resistanc.</title>
        <authorList>
            <person name="Jiang F."/>
        </authorList>
    </citation>
    <scope>NUCLEOTIDE SEQUENCE [LARGE SCALE GENOMIC DNA]</scope>
    <source>
        <strain evidence="2">DUOXIRENSHENG_FW03</strain>
        <tissue evidence="2">Leaves</tissue>
    </source>
</reference>
<evidence type="ECO:0000313" key="3">
    <source>
        <dbReference type="Proteomes" id="UP001386955"/>
    </source>
</evidence>
<evidence type="ECO:0000313" key="2">
    <source>
        <dbReference type="EMBL" id="KAK7383048.1"/>
    </source>
</evidence>
<evidence type="ECO:0000256" key="1">
    <source>
        <dbReference type="SAM" id="Phobius"/>
    </source>
</evidence>
<organism evidence="2 3">
    <name type="scientific">Psophocarpus tetragonolobus</name>
    <name type="common">Winged bean</name>
    <name type="synonym">Dolichos tetragonolobus</name>
    <dbReference type="NCBI Taxonomy" id="3891"/>
    <lineage>
        <taxon>Eukaryota</taxon>
        <taxon>Viridiplantae</taxon>
        <taxon>Streptophyta</taxon>
        <taxon>Embryophyta</taxon>
        <taxon>Tracheophyta</taxon>
        <taxon>Spermatophyta</taxon>
        <taxon>Magnoliopsida</taxon>
        <taxon>eudicotyledons</taxon>
        <taxon>Gunneridae</taxon>
        <taxon>Pentapetalae</taxon>
        <taxon>rosids</taxon>
        <taxon>fabids</taxon>
        <taxon>Fabales</taxon>
        <taxon>Fabaceae</taxon>
        <taxon>Papilionoideae</taxon>
        <taxon>50 kb inversion clade</taxon>
        <taxon>NPAAA clade</taxon>
        <taxon>indigoferoid/millettioid clade</taxon>
        <taxon>Phaseoleae</taxon>
        <taxon>Psophocarpus</taxon>
    </lineage>
</organism>
<keyword evidence="1" id="KW-1133">Transmembrane helix</keyword>
<dbReference type="EMBL" id="JAYMYS010000008">
    <property type="protein sequence ID" value="KAK7383048.1"/>
    <property type="molecule type" value="Genomic_DNA"/>
</dbReference>
<keyword evidence="1" id="KW-0472">Membrane</keyword>
<proteinExistence type="predicted"/>
<dbReference type="Proteomes" id="UP001386955">
    <property type="component" value="Unassembled WGS sequence"/>
</dbReference>
<gene>
    <name evidence="2" type="ORF">VNO78_28713</name>
</gene>
<name>A0AAN9RTN8_PSOTE</name>
<comment type="caution">
    <text evidence="2">The sequence shown here is derived from an EMBL/GenBank/DDBJ whole genome shotgun (WGS) entry which is preliminary data.</text>
</comment>
<keyword evidence="3" id="KW-1185">Reference proteome</keyword>
<sequence length="94" mass="10398">MVVSGVCERCACMAGPKCVNKITVVFCLGGEKVSGVFFWFPLFFTRFYSLSLSRVVPSPFPFSPSSFFSALLIFLYSTTYRALLVIVLETGSTK</sequence>
<dbReference type="AlphaFoldDB" id="A0AAN9RTN8"/>
<feature type="transmembrane region" description="Helical" evidence="1">
    <location>
        <begin position="67"/>
        <end position="88"/>
    </location>
</feature>
<protein>
    <submittedName>
        <fullName evidence="2">Uncharacterized protein</fullName>
    </submittedName>
</protein>
<accession>A0AAN9RTN8</accession>